<feature type="domain" description="HTH araC/xylS-type" evidence="4">
    <location>
        <begin position="61"/>
        <end position="128"/>
    </location>
</feature>
<dbReference type="Proteomes" id="UP001589776">
    <property type="component" value="Unassembled WGS sequence"/>
</dbReference>
<name>A0ABV6DRL6_9BACL</name>
<keyword evidence="3" id="KW-0804">Transcription</keyword>
<dbReference type="SUPFAM" id="SSF46689">
    <property type="entry name" value="Homeodomain-like"/>
    <property type="match status" value="1"/>
</dbReference>
<gene>
    <name evidence="5" type="ORF">ACFFK0_23155</name>
</gene>
<dbReference type="Gene3D" id="1.10.10.60">
    <property type="entry name" value="Homeodomain-like"/>
    <property type="match status" value="1"/>
</dbReference>
<dbReference type="InterPro" id="IPR018060">
    <property type="entry name" value="HTH_AraC"/>
</dbReference>
<evidence type="ECO:0000259" key="4">
    <source>
        <dbReference type="PROSITE" id="PS01124"/>
    </source>
</evidence>
<proteinExistence type="predicted"/>
<sequence length="136" mass="15366">MKNHPFRSDVEEAIKKMHKHSSQGTTPIHQRLSMVALEEALLHLRLATLSGGAAAMDPRIADIPLYMQHSFAEKISLPDLAKRSCLSTSRLSHLFKEEVGDTIINTLHKIRLEKAAQLLSYTARQISKRKRDELLS</sequence>
<keyword evidence="2" id="KW-0238">DNA-binding</keyword>
<evidence type="ECO:0000313" key="6">
    <source>
        <dbReference type="Proteomes" id="UP001589776"/>
    </source>
</evidence>
<comment type="caution">
    <text evidence="5">The sequence shown here is derived from an EMBL/GenBank/DDBJ whole genome shotgun (WGS) entry which is preliminary data.</text>
</comment>
<protein>
    <recommendedName>
        <fullName evidence="4">HTH araC/xylS-type domain-containing protein</fullName>
    </recommendedName>
</protein>
<dbReference type="RefSeq" id="WP_377472738.1">
    <property type="nucleotide sequence ID" value="NZ_JBHLWN010000090.1"/>
</dbReference>
<accession>A0ABV6DRL6</accession>
<keyword evidence="1" id="KW-0805">Transcription regulation</keyword>
<dbReference type="PANTHER" id="PTHR43280">
    <property type="entry name" value="ARAC-FAMILY TRANSCRIPTIONAL REGULATOR"/>
    <property type="match status" value="1"/>
</dbReference>
<evidence type="ECO:0000256" key="2">
    <source>
        <dbReference type="ARBA" id="ARBA00023125"/>
    </source>
</evidence>
<dbReference type="EMBL" id="JBHLWN010000090">
    <property type="protein sequence ID" value="MFC0215296.1"/>
    <property type="molecule type" value="Genomic_DNA"/>
</dbReference>
<evidence type="ECO:0000313" key="5">
    <source>
        <dbReference type="EMBL" id="MFC0215296.1"/>
    </source>
</evidence>
<dbReference type="InterPro" id="IPR009057">
    <property type="entry name" value="Homeodomain-like_sf"/>
</dbReference>
<dbReference type="PANTHER" id="PTHR43280:SF2">
    <property type="entry name" value="HTH-TYPE TRANSCRIPTIONAL REGULATOR EXSA"/>
    <property type="match status" value="1"/>
</dbReference>
<keyword evidence="6" id="KW-1185">Reference proteome</keyword>
<reference evidence="5 6" key="1">
    <citation type="submission" date="2024-09" db="EMBL/GenBank/DDBJ databases">
        <authorList>
            <person name="Sun Q."/>
            <person name="Mori K."/>
        </authorList>
    </citation>
    <scope>NUCLEOTIDE SEQUENCE [LARGE SCALE GENOMIC DNA]</scope>
    <source>
        <strain evidence="5 6">CCM 7759</strain>
    </source>
</reference>
<organism evidence="5 6">
    <name type="scientific">Paenibacillus chartarius</name>
    <dbReference type="NCBI Taxonomy" id="747481"/>
    <lineage>
        <taxon>Bacteria</taxon>
        <taxon>Bacillati</taxon>
        <taxon>Bacillota</taxon>
        <taxon>Bacilli</taxon>
        <taxon>Bacillales</taxon>
        <taxon>Paenibacillaceae</taxon>
        <taxon>Paenibacillus</taxon>
    </lineage>
</organism>
<evidence type="ECO:0000256" key="3">
    <source>
        <dbReference type="ARBA" id="ARBA00023163"/>
    </source>
</evidence>
<dbReference type="PROSITE" id="PS01124">
    <property type="entry name" value="HTH_ARAC_FAMILY_2"/>
    <property type="match status" value="1"/>
</dbReference>
<evidence type="ECO:0000256" key="1">
    <source>
        <dbReference type="ARBA" id="ARBA00023015"/>
    </source>
</evidence>